<dbReference type="VEuPathDB" id="FungiDB:PSTT_03348"/>
<gene>
    <name evidence="2" type="ORF">PSTT_03348</name>
</gene>
<evidence type="ECO:0008006" key="4">
    <source>
        <dbReference type="Google" id="ProtNLM"/>
    </source>
</evidence>
<keyword evidence="3" id="KW-1185">Reference proteome</keyword>
<dbReference type="EMBL" id="PKSL01000021">
    <property type="protein sequence ID" value="POW13994.1"/>
    <property type="molecule type" value="Genomic_DNA"/>
</dbReference>
<evidence type="ECO:0000313" key="2">
    <source>
        <dbReference type="EMBL" id="POW13994.1"/>
    </source>
</evidence>
<organism evidence="2 3">
    <name type="scientific">Puccinia striiformis</name>
    <dbReference type="NCBI Taxonomy" id="27350"/>
    <lineage>
        <taxon>Eukaryota</taxon>
        <taxon>Fungi</taxon>
        <taxon>Dikarya</taxon>
        <taxon>Basidiomycota</taxon>
        <taxon>Pucciniomycotina</taxon>
        <taxon>Pucciniomycetes</taxon>
        <taxon>Pucciniales</taxon>
        <taxon>Pucciniaceae</taxon>
        <taxon>Puccinia</taxon>
    </lineage>
</organism>
<dbReference type="AlphaFoldDB" id="A0A2S4VWT1"/>
<evidence type="ECO:0000256" key="1">
    <source>
        <dbReference type="SAM" id="SignalP"/>
    </source>
</evidence>
<proteinExistence type="predicted"/>
<reference evidence="2" key="1">
    <citation type="submission" date="2017-12" db="EMBL/GenBank/DDBJ databases">
        <title>Gene loss provides genomic basis for host adaptation in cereal stripe rust fungi.</title>
        <authorList>
            <person name="Xia C."/>
        </authorList>
    </citation>
    <scope>NUCLEOTIDE SEQUENCE [LARGE SCALE GENOMIC DNA]</scope>
    <source>
        <strain evidence="2">93-210</strain>
    </source>
</reference>
<accession>A0A2S4VWT1</accession>
<comment type="caution">
    <text evidence="2">The sequence shown here is derived from an EMBL/GenBank/DDBJ whole genome shotgun (WGS) entry which is preliminary data.</text>
</comment>
<feature type="signal peptide" evidence="1">
    <location>
        <begin position="1"/>
        <end position="23"/>
    </location>
</feature>
<name>A0A2S4VWT1_9BASI</name>
<sequence>MQSIINLTGFFIALAFLAQDQMAINIPSQDASSKFPEFWTQFNVNCRTTFLKNYDKISSMKASKPSSRDKSPRLPSSLLLCATILKGCNFPFSRPDHEKPARNYSYLFYISIL</sequence>
<dbReference type="Proteomes" id="UP000239156">
    <property type="component" value="Unassembled WGS sequence"/>
</dbReference>
<feature type="chain" id="PRO_5015404365" description="Secreted protein" evidence="1">
    <location>
        <begin position="24"/>
        <end position="113"/>
    </location>
</feature>
<evidence type="ECO:0000313" key="3">
    <source>
        <dbReference type="Proteomes" id="UP000239156"/>
    </source>
</evidence>
<protein>
    <recommendedName>
        <fullName evidence="4">Secreted protein</fullName>
    </recommendedName>
</protein>
<keyword evidence="1" id="KW-0732">Signal</keyword>